<dbReference type="EMBL" id="FNRA01000011">
    <property type="protein sequence ID" value="SEB11986.1"/>
    <property type="molecule type" value="Genomic_DNA"/>
</dbReference>
<name>A0A1H4GQU3_9SPHI</name>
<dbReference type="PROSITE" id="PS51257">
    <property type="entry name" value="PROKAR_LIPOPROTEIN"/>
    <property type="match status" value="1"/>
</dbReference>
<dbReference type="Gene3D" id="1.25.40.390">
    <property type="match status" value="1"/>
</dbReference>
<sequence>MKRIIIILSLIAVLTSCSKDLEKLNVNVKDATAAGGETFFAYAEKEMAGAMSDLTYGSSGTPWTICRFFAQQISANTYNEGSNYFAQFNWTSVYMNVLKNLDESKRNIEAVSPLTDAATKQKQNQLAIIEIMNVYTYTRLVESFGNIPYTQALVIDNVLPKYEDQKEVYTDLISRLNAAIAKLDISGTSFGTSDLIYSGSVTNWRSFANSMKLQMGMRIIDALPELGTTTIQAAIPGVFTANTQNAKLTYLTAQPNTNPLWVDLAVGNRQDFVAAAPLVDQMNAVADPRRAVYFTTVAGAFVGAPYGLPVEYSRYSHFGDLFYTPTVPSILLDYATVEFLLAEAVERGIPGATGTAEQHYNAAVTASFNYYGVSGIDTYLRLPQVAYQTAAGPWKRKIGIQKWIALYNQGYEAWTEYRRLDYPELKAPVAAFINVVPKRLLYPTSEQTLNTANWAAASSAIGGDLMTTKLFWDIN</sequence>
<dbReference type="AlphaFoldDB" id="A0A1H4GQU3"/>
<gene>
    <name evidence="3" type="ORF">SAMN05443550_11131</name>
</gene>
<accession>A0A1H4GQU3</accession>
<keyword evidence="2" id="KW-0732">Signal</keyword>
<keyword evidence="4" id="KW-1185">Reference proteome</keyword>
<dbReference type="SUPFAM" id="SSF48452">
    <property type="entry name" value="TPR-like"/>
    <property type="match status" value="1"/>
</dbReference>
<dbReference type="Pfam" id="PF12771">
    <property type="entry name" value="SusD-like_2"/>
    <property type="match status" value="1"/>
</dbReference>
<evidence type="ECO:0000256" key="1">
    <source>
        <dbReference type="ARBA" id="ARBA00017922"/>
    </source>
</evidence>
<dbReference type="InterPro" id="IPR012640">
    <property type="entry name" value="Membr_lipoprot_lipid_attach_CS"/>
</dbReference>
<proteinExistence type="predicted"/>
<dbReference type="RefSeq" id="WP_090558998.1">
    <property type="nucleotide sequence ID" value="NZ_FNRA01000011.1"/>
</dbReference>
<evidence type="ECO:0000313" key="4">
    <source>
        <dbReference type="Proteomes" id="UP000198850"/>
    </source>
</evidence>
<dbReference type="InterPro" id="IPR041662">
    <property type="entry name" value="SusD-like_2"/>
</dbReference>
<dbReference type="Proteomes" id="UP000198850">
    <property type="component" value="Unassembled WGS sequence"/>
</dbReference>
<evidence type="ECO:0000313" key="3">
    <source>
        <dbReference type="EMBL" id="SEB11986.1"/>
    </source>
</evidence>
<dbReference type="OrthoDB" id="9766256at2"/>
<reference evidence="3 4" key="1">
    <citation type="submission" date="2016-10" db="EMBL/GenBank/DDBJ databases">
        <authorList>
            <person name="de Groot N.N."/>
        </authorList>
    </citation>
    <scope>NUCLEOTIDE SEQUENCE [LARGE SCALE GENOMIC DNA]</scope>
    <source>
        <strain evidence="3 4">DSM 19033</strain>
    </source>
</reference>
<dbReference type="STRING" id="425514.SAMN05443550_11131"/>
<evidence type="ECO:0000256" key="2">
    <source>
        <dbReference type="ARBA" id="ARBA00022729"/>
    </source>
</evidence>
<protein>
    <recommendedName>
        <fullName evidence="1">Type IV secretion system putative lipoprotein virB7</fullName>
    </recommendedName>
</protein>
<organism evidence="3 4">
    <name type="scientific">Pedobacter hartonius</name>
    <dbReference type="NCBI Taxonomy" id="425514"/>
    <lineage>
        <taxon>Bacteria</taxon>
        <taxon>Pseudomonadati</taxon>
        <taxon>Bacteroidota</taxon>
        <taxon>Sphingobacteriia</taxon>
        <taxon>Sphingobacteriales</taxon>
        <taxon>Sphingobacteriaceae</taxon>
        <taxon>Pedobacter</taxon>
    </lineage>
</organism>
<dbReference type="Pfam" id="PF08139">
    <property type="entry name" value="LPAM_1"/>
    <property type="match status" value="1"/>
</dbReference>
<dbReference type="InterPro" id="IPR011990">
    <property type="entry name" value="TPR-like_helical_dom_sf"/>
</dbReference>